<evidence type="ECO:0000313" key="2">
    <source>
        <dbReference type="EMBL" id="MBP0616414.1"/>
    </source>
</evidence>
<proteinExistence type="predicted"/>
<protein>
    <submittedName>
        <fullName evidence="2">Uncharacterized protein</fullName>
    </submittedName>
</protein>
<gene>
    <name evidence="2" type="ORF">J6595_12555</name>
</gene>
<reference evidence="2 3" key="1">
    <citation type="submission" date="2021-04" db="EMBL/GenBank/DDBJ databases">
        <title>Whole genome sequence of Jiella sp. KSK16Y-1.</title>
        <authorList>
            <person name="Tuo L."/>
        </authorList>
    </citation>
    <scope>NUCLEOTIDE SEQUENCE [LARGE SCALE GENOMIC DNA]</scope>
    <source>
        <strain evidence="2 3">KSK16Y-1</strain>
    </source>
</reference>
<evidence type="ECO:0000313" key="3">
    <source>
        <dbReference type="Proteomes" id="UP000678276"/>
    </source>
</evidence>
<accession>A0ABS4BK83</accession>
<dbReference type="RefSeq" id="WP_209594902.1">
    <property type="nucleotide sequence ID" value="NZ_JAGJCF010000007.1"/>
</dbReference>
<dbReference type="EMBL" id="JAGJCF010000007">
    <property type="protein sequence ID" value="MBP0616414.1"/>
    <property type="molecule type" value="Genomic_DNA"/>
</dbReference>
<evidence type="ECO:0000256" key="1">
    <source>
        <dbReference type="SAM" id="Phobius"/>
    </source>
</evidence>
<feature type="transmembrane region" description="Helical" evidence="1">
    <location>
        <begin position="100"/>
        <end position="122"/>
    </location>
</feature>
<keyword evidence="1" id="KW-0812">Transmembrane</keyword>
<comment type="caution">
    <text evidence="2">The sequence shown here is derived from an EMBL/GenBank/DDBJ whole genome shotgun (WGS) entry which is preliminary data.</text>
</comment>
<dbReference type="Proteomes" id="UP000678276">
    <property type="component" value="Unassembled WGS sequence"/>
</dbReference>
<sequence>MLKSKRGNFYSAIGYLSASLLIFLFLAVVWNVSSETTRVRVENEAAAKQYLEDTEKKVRAACVITDTIAFTKCAIEQIKASREDQRAEQELIAQTGMNRWAYYMLWVGVASAAITALGAWWVRETLIATRDMNKIARAAIGYDSRAWLRLQAQHVRFSRLPDRLLIVWGASIENIGKSAATDIHIFTRVLVYPIERNRSQDAAIRKSERVRNGRAMALFPQERLHNRLCPADSPVPAEPSIYQIVGTIEYRLTSDGPGDPAHVTEITFDVAFGEFRNVYGDDLLDESGGIHATLTQSSEGRVRIT</sequence>
<name>A0ABS4BK83_9HYPH</name>
<keyword evidence="1" id="KW-1133">Transmembrane helix</keyword>
<organism evidence="2 3">
    <name type="scientific">Jiella mangrovi</name>
    <dbReference type="NCBI Taxonomy" id="2821407"/>
    <lineage>
        <taxon>Bacteria</taxon>
        <taxon>Pseudomonadati</taxon>
        <taxon>Pseudomonadota</taxon>
        <taxon>Alphaproteobacteria</taxon>
        <taxon>Hyphomicrobiales</taxon>
        <taxon>Aurantimonadaceae</taxon>
        <taxon>Jiella</taxon>
    </lineage>
</organism>
<feature type="transmembrane region" description="Helical" evidence="1">
    <location>
        <begin position="12"/>
        <end position="32"/>
    </location>
</feature>
<keyword evidence="1" id="KW-0472">Membrane</keyword>
<keyword evidence="3" id="KW-1185">Reference proteome</keyword>